<dbReference type="InterPro" id="IPR051091">
    <property type="entry name" value="O-Glucosyltr/Glycosyltrsf_90"/>
</dbReference>
<reference evidence="4" key="1">
    <citation type="submission" date="2023-02" db="EMBL/GenBank/DDBJ databases">
        <title>Identification and recombinant expression of a fungal hydrolase from Papiliotrema laurentii that hydrolyzes apple cutin and clears colloidal polyester polyurethane.</title>
        <authorList>
            <consortium name="DOE Joint Genome Institute"/>
            <person name="Roman V.A."/>
            <person name="Bojanowski C."/>
            <person name="Crable B.R."/>
            <person name="Wagner D.N."/>
            <person name="Hung C.S."/>
            <person name="Nadeau L.J."/>
            <person name="Schratz L."/>
            <person name="Haridas S."/>
            <person name="Pangilinan J."/>
            <person name="Lipzen A."/>
            <person name="Na H."/>
            <person name="Yan M."/>
            <person name="Ng V."/>
            <person name="Grigoriev I.V."/>
            <person name="Spatafora J.W."/>
            <person name="Barlow D."/>
            <person name="Biffinger J."/>
            <person name="Kelley-Loughnane N."/>
            <person name="Varaljay V.A."/>
            <person name="Crookes-Goodson W.J."/>
        </authorList>
    </citation>
    <scope>NUCLEOTIDE SEQUENCE</scope>
    <source>
        <strain evidence="4">5307AH</strain>
    </source>
</reference>
<dbReference type="PANTHER" id="PTHR12203">
    <property type="entry name" value="KDEL LYS-ASP-GLU-LEU CONTAINING - RELATED"/>
    <property type="match status" value="1"/>
</dbReference>
<protein>
    <recommendedName>
        <fullName evidence="3">Glycosyl transferase CAP10 domain-containing protein</fullName>
    </recommendedName>
</protein>
<organism evidence="4 5">
    <name type="scientific">Papiliotrema laurentii</name>
    <name type="common">Cryptococcus laurentii</name>
    <dbReference type="NCBI Taxonomy" id="5418"/>
    <lineage>
        <taxon>Eukaryota</taxon>
        <taxon>Fungi</taxon>
        <taxon>Dikarya</taxon>
        <taxon>Basidiomycota</taxon>
        <taxon>Agaricomycotina</taxon>
        <taxon>Tremellomycetes</taxon>
        <taxon>Tremellales</taxon>
        <taxon>Rhynchogastremaceae</taxon>
        <taxon>Papiliotrema</taxon>
    </lineage>
</organism>
<comment type="similarity">
    <text evidence="1">Belongs to the glycosyltransferase 90 family.</text>
</comment>
<evidence type="ECO:0000313" key="5">
    <source>
        <dbReference type="Proteomes" id="UP001182556"/>
    </source>
</evidence>
<dbReference type="PANTHER" id="PTHR12203:SF35">
    <property type="entry name" value="PROTEIN O-GLUCOSYLTRANSFERASE 1"/>
    <property type="match status" value="1"/>
</dbReference>
<sequence length="499" mass="57643">MKAGQSKSLQEAVEEYQRRYGRKPPRGFDHWWEYAQERGIVLIDEFDTIHKDLEPFWGLSPAQIEARRTELLQMANSDHLLRLTIRNGSLFQGFSEALPDMNITINMYDQPMGFVSWEERQRLIDADRKGIYDEEIPPSLESLSAGPGMGFEDLREACPPESSVRIYHQDLSGEVVYPLEEAATAGYRLPLEQGGFVFDVKAASDVCTNPNLRNQHGNYIHPELRVPMKRNRLYPIFSWSRYHASSDITIPTNYRWQYGPADLSEWEDMRGAMAWRGSLTGMYADTADVLKSQRHRLMVHIQDRTGLTDVVVKNATRGEYEVQKMPKSNGAAWMDVGVIERDWHRKSATTALVNKLITPSSRMDNQERSQFKMLLDIDGWGWSARYRELLRTSSAVVKASVFHEAISDWLVPWYHYIPINYDYIDLYSVLLYFFGTEAATGTGTPQPAHDDELRAMAERSREWAESQLGLEQQKVYMYRLCLEWGRITSGDRDAMTYEE</sequence>
<dbReference type="Proteomes" id="UP001182556">
    <property type="component" value="Unassembled WGS sequence"/>
</dbReference>
<evidence type="ECO:0000259" key="3">
    <source>
        <dbReference type="SMART" id="SM00672"/>
    </source>
</evidence>
<keyword evidence="2" id="KW-0808">Transferase</keyword>
<dbReference type="Pfam" id="PF05686">
    <property type="entry name" value="Glyco_transf_90"/>
    <property type="match status" value="1"/>
</dbReference>
<accession>A0AAD9CYE3</accession>
<evidence type="ECO:0000256" key="1">
    <source>
        <dbReference type="ARBA" id="ARBA00010118"/>
    </source>
</evidence>
<feature type="domain" description="Glycosyl transferase CAP10" evidence="3">
    <location>
        <begin position="190"/>
        <end position="484"/>
    </location>
</feature>
<proteinExistence type="inferred from homology"/>
<evidence type="ECO:0000256" key="2">
    <source>
        <dbReference type="ARBA" id="ARBA00022679"/>
    </source>
</evidence>
<dbReference type="SMART" id="SM00672">
    <property type="entry name" value="CAP10"/>
    <property type="match status" value="1"/>
</dbReference>
<dbReference type="InterPro" id="IPR006598">
    <property type="entry name" value="CAP10"/>
</dbReference>
<dbReference type="EMBL" id="JAODAN010000007">
    <property type="protein sequence ID" value="KAK1922883.1"/>
    <property type="molecule type" value="Genomic_DNA"/>
</dbReference>
<gene>
    <name evidence="4" type="ORF">DB88DRAFT_465318</name>
</gene>
<comment type="caution">
    <text evidence="4">The sequence shown here is derived from an EMBL/GenBank/DDBJ whole genome shotgun (WGS) entry which is preliminary data.</text>
</comment>
<name>A0AAD9CYE3_PAPLA</name>
<evidence type="ECO:0000313" key="4">
    <source>
        <dbReference type="EMBL" id="KAK1922883.1"/>
    </source>
</evidence>
<dbReference type="AlphaFoldDB" id="A0AAD9CYE3"/>
<dbReference type="GO" id="GO:0016740">
    <property type="term" value="F:transferase activity"/>
    <property type="evidence" value="ECO:0007669"/>
    <property type="project" value="UniProtKB-KW"/>
</dbReference>
<keyword evidence="5" id="KW-1185">Reference proteome</keyword>